<gene>
    <name evidence="2" type="ORF">FRACYDRAFT_238598</name>
</gene>
<feature type="compositionally biased region" description="Basic and acidic residues" evidence="1">
    <location>
        <begin position="281"/>
        <end position="290"/>
    </location>
</feature>
<feature type="region of interest" description="Disordered" evidence="1">
    <location>
        <begin position="265"/>
        <end position="290"/>
    </location>
</feature>
<dbReference type="EMBL" id="KV784357">
    <property type="protein sequence ID" value="OEU18166.1"/>
    <property type="molecule type" value="Genomic_DNA"/>
</dbReference>
<dbReference type="KEGG" id="fcy:FRACYDRAFT_238598"/>
<evidence type="ECO:0000313" key="2">
    <source>
        <dbReference type="EMBL" id="OEU18166.1"/>
    </source>
</evidence>
<reference evidence="2 3" key="1">
    <citation type="submission" date="2016-09" db="EMBL/GenBank/DDBJ databases">
        <title>Extensive genetic diversity and differential bi-allelic expression allows diatom success in the polar Southern Ocean.</title>
        <authorList>
            <consortium name="DOE Joint Genome Institute"/>
            <person name="Mock T."/>
            <person name="Otillar R.P."/>
            <person name="Strauss J."/>
            <person name="Dupont C."/>
            <person name="Frickenhaus S."/>
            <person name="Maumus F."/>
            <person name="Mcmullan M."/>
            <person name="Sanges R."/>
            <person name="Schmutz J."/>
            <person name="Toseland A."/>
            <person name="Valas R."/>
            <person name="Veluchamy A."/>
            <person name="Ward B.J."/>
            <person name="Allen A."/>
            <person name="Barry K."/>
            <person name="Falciatore A."/>
            <person name="Ferrante M."/>
            <person name="Fortunato A.E."/>
            <person name="Gloeckner G."/>
            <person name="Gruber A."/>
            <person name="Hipkin R."/>
            <person name="Janech M."/>
            <person name="Kroth P."/>
            <person name="Leese F."/>
            <person name="Lindquist E."/>
            <person name="Lyon B.R."/>
            <person name="Martin J."/>
            <person name="Mayer C."/>
            <person name="Parker M."/>
            <person name="Quesneville H."/>
            <person name="Raymond J."/>
            <person name="Uhlig C."/>
            <person name="Valentin K.U."/>
            <person name="Worden A.Z."/>
            <person name="Armbrust E.V."/>
            <person name="Bowler C."/>
            <person name="Green B."/>
            <person name="Moulton V."/>
            <person name="Van Oosterhout C."/>
            <person name="Grigoriev I."/>
        </authorList>
    </citation>
    <scope>NUCLEOTIDE SEQUENCE [LARGE SCALE GENOMIC DNA]</scope>
    <source>
        <strain evidence="2 3">CCMP1102</strain>
    </source>
</reference>
<dbReference type="Proteomes" id="UP000095751">
    <property type="component" value="Unassembled WGS sequence"/>
</dbReference>
<proteinExistence type="predicted"/>
<dbReference type="AlphaFoldDB" id="A0A1E7FJ25"/>
<keyword evidence="3" id="KW-1185">Reference proteome</keyword>
<accession>A0A1E7FJ25</accession>
<evidence type="ECO:0000256" key="1">
    <source>
        <dbReference type="SAM" id="MobiDB-lite"/>
    </source>
</evidence>
<feature type="region of interest" description="Disordered" evidence="1">
    <location>
        <begin position="55"/>
        <end position="79"/>
    </location>
</feature>
<dbReference type="InParanoid" id="A0A1E7FJ25"/>
<sequence length="290" mass="34313">MEGMGRYKNLIDEQSVIGWDNLLRGKFSKEWQIQQKAYKTRLRLVDPIEYDNIKRKKKKREQEQQNETNKNKKTTKSKSKSKTEEFYAFFQAIVPIISDMWTDRCIDRNTPVLGGKIVAEYDSLSKKVTPLYTLREMVLPEDEIKIYDETLNSKLDDTNQQLKKWINRWRPVIDHSMKRVKELAQENSKPIRKHFTANKPPKTTMSRKLTKQLKTKKYSNNPLTNVYTRLKKKRSTSRVLPVIKKIKRKVNHLISTLYNKLGKKRSTSREQTELEVGTQMIDDRYGDGPK</sequence>
<protein>
    <submittedName>
        <fullName evidence="2">Uncharacterized protein</fullName>
    </submittedName>
</protein>
<evidence type="ECO:0000313" key="3">
    <source>
        <dbReference type="Proteomes" id="UP000095751"/>
    </source>
</evidence>
<organism evidence="2 3">
    <name type="scientific">Fragilariopsis cylindrus CCMP1102</name>
    <dbReference type="NCBI Taxonomy" id="635003"/>
    <lineage>
        <taxon>Eukaryota</taxon>
        <taxon>Sar</taxon>
        <taxon>Stramenopiles</taxon>
        <taxon>Ochrophyta</taxon>
        <taxon>Bacillariophyta</taxon>
        <taxon>Bacillariophyceae</taxon>
        <taxon>Bacillariophycidae</taxon>
        <taxon>Bacillariales</taxon>
        <taxon>Bacillariaceae</taxon>
        <taxon>Fragilariopsis</taxon>
    </lineage>
</organism>
<name>A0A1E7FJ25_9STRA</name>